<keyword evidence="4 11" id="KW-0235">DNA replication</keyword>
<comment type="function">
    <text evidence="11">DNA polymerase III is a complex, multichain enzyme responsible for most of the replicative synthesis in bacteria. This DNA polymerase also exhibits 3' to 5' exonuclease activity.</text>
</comment>
<dbReference type="Gene3D" id="1.10.8.60">
    <property type="match status" value="1"/>
</dbReference>
<evidence type="ECO:0000256" key="5">
    <source>
        <dbReference type="ARBA" id="ARBA00022723"/>
    </source>
</evidence>
<name>S9QZH8_9RHOB</name>
<dbReference type="Gene3D" id="1.20.272.10">
    <property type="match status" value="1"/>
</dbReference>
<dbReference type="GO" id="GO:0005524">
    <property type="term" value="F:ATP binding"/>
    <property type="evidence" value="ECO:0007669"/>
    <property type="project" value="UniProtKB-KW"/>
</dbReference>
<keyword evidence="9 11" id="KW-0239">DNA-directed DNA polymerase</keyword>
<evidence type="ECO:0000256" key="9">
    <source>
        <dbReference type="ARBA" id="ARBA00022932"/>
    </source>
</evidence>
<keyword evidence="7" id="KW-0862">Zinc</keyword>
<dbReference type="PATRIC" id="fig|1123069.3.peg.1764"/>
<dbReference type="Pfam" id="PF12169">
    <property type="entry name" value="DNA_pol3_gamma3"/>
    <property type="match status" value="1"/>
</dbReference>
<dbReference type="SMART" id="SM00382">
    <property type="entry name" value="AAA"/>
    <property type="match status" value="1"/>
</dbReference>
<keyword evidence="5" id="KW-0479">Metal-binding</keyword>
<evidence type="ECO:0000256" key="6">
    <source>
        <dbReference type="ARBA" id="ARBA00022741"/>
    </source>
</evidence>
<dbReference type="CDD" id="cd00009">
    <property type="entry name" value="AAA"/>
    <property type="match status" value="1"/>
</dbReference>
<evidence type="ECO:0000256" key="8">
    <source>
        <dbReference type="ARBA" id="ARBA00022840"/>
    </source>
</evidence>
<dbReference type="PANTHER" id="PTHR11669">
    <property type="entry name" value="REPLICATION FACTOR C / DNA POLYMERASE III GAMMA-TAU SUBUNIT"/>
    <property type="match status" value="1"/>
</dbReference>
<dbReference type="FunFam" id="3.40.50.300:FF:000014">
    <property type="entry name" value="DNA polymerase III subunit gamma/tau"/>
    <property type="match status" value="1"/>
</dbReference>
<evidence type="ECO:0000259" key="13">
    <source>
        <dbReference type="SMART" id="SM00382"/>
    </source>
</evidence>
<evidence type="ECO:0000256" key="11">
    <source>
        <dbReference type="RuleBase" id="RU364063"/>
    </source>
</evidence>
<feature type="domain" description="AAA+ ATPase" evidence="13">
    <location>
        <begin position="46"/>
        <end position="194"/>
    </location>
</feature>
<dbReference type="NCBIfam" id="NF006585">
    <property type="entry name" value="PRK09111.1"/>
    <property type="match status" value="1"/>
</dbReference>
<proteinExistence type="inferred from homology"/>
<dbReference type="InterPro" id="IPR008921">
    <property type="entry name" value="DNA_pol3_clamp-load_cplx_C"/>
</dbReference>
<keyword evidence="8 11" id="KW-0067">ATP-binding</keyword>
<dbReference type="STRING" id="1123069.ruthe_01800"/>
<dbReference type="InterPro" id="IPR012763">
    <property type="entry name" value="DNA_pol_III_sug/sutau_N"/>
</dbReference>
<organism evidence="14 15">
    <name type="scientific">Rubellimicrobium thermophilum DSM 16684</name>
    <dbReference type="NCBI Taxonomy" id="1123069"/>
    <lineage>
        <taxon>Bacteria</taxon>
        <taxon>Pseudomonadati</taxon>
        <taxon>Pseudomonadota</taxon>
        <taxon>Alphaproteobacteria</taxon>
        <taxon>Rhodobacterales</taxon>
        <taxon>Roseobacteraceae</taxon>
        <taxon>Rubellimicrobium</taxon>
    </lineage>
</organism>
<dbReference type="InterPro" id="IPR045085">
    <property type="entry name" value="HLD_clamp_pol_III_gamma_tau"/>
</dbReference>
<dbReference type="InterPro" id="IPR022107">
    <property type="entry name" value="DNA_pol_III_gamma/tau_C"/>
</dbReference>
<sequence>MQDLLPEAPAPYRVLARKYRPRTFADLVGQEAMVRVLSAAFAQGRIAQAFILTGIRGTGKTTTARIIARGLNCTGPDGQGGPTVTPCGLCENCQAIEAGRHVDVLEIDAASHTGVQNVRDLIIETVAYAPTRARYKVFIIDEVHMLSTSAFNALLKTLEEPPPHVKFLFATTEIRKVPVTVLSRCQRFDLRRIEPEAMMALLARIAAAEGVEVEEGALALIARASEGSARDATSLLDQAIAGGGPVTAAEVRAMLGLADRGRVLDLFEMILRGEAAAALHELAAQFAEGGDPAMILRDLAESCHWVSVLKVAPGMGEDPSLSPDERDRGRALAERVPMRVLARFWQMLLKAIEELAIAPDARMAAEMAVIRLTHVADLPSPEELVRRLDGGGIGGGAPRPAPSASTPPASGSGRPASGLSGEGPPRALAALPGGGGGGPLQPLPQAAAAPDPLARLARFEDVLTLIRERRDMQLLLDVEAGLRLVAYRPGRIEFEPAPAAPPDLAQRLGSRLQAWTGARWAVTVVPSGGAPSIAEARAAEDAALAAAALAHPLVQAALRAFPGARLRSVRSQAARERAARAEALPAAPEPGEEIPDDWDPVEE</sequence>
<evidence type="ECO:0000256" key="10">
    <source>
        <dbReference type="ARBA" id="ARBA00049244"/>
    </source>
</evidence>
<dbReference type="GO" id="GO:0009360">
    <property type="term" value="C:DNA polymerase III complex"/>
    <property type="evidence" value="ECO:0007669"/>
    <property type="project" value="InterPro"/>
</dbReference>
<dbReference type="InterPro" id="IPR022754">
    <property type="entry name" value="DNA_pol_III_gamma-3"/>
</dbReference>
<dbReference type="GO" id="GO:0046872">
    <property type="term" value="F:metal ion binding"/>
    <property type="evidence" value="ECO:0007669"/>
    <property type="project" value="UniProtKB-KW"/>
</dbReference>
<dbReference type="FunFam" id="1.20.272.10:FF:000003">
    <property type="entry name" value="DNA polymerase III subunit gamma/tau"/>
    <property type="match status" value="1"/>
</dbReference>
<keyword evidence="3 11" id="KW-0548">Nucleotidyltransferase</keyword>
<comment type="similarity">
    <text evidence="1 11">Belongs to the DnaX/STICHEL family.</text>
</comment>
<dbReference type="Proteomes" id="UP000015346">
    <property type="component" value="Unassembled WGS sequence"/>
</dbReference>
<dbReference type="RefSeq" id="WP_021097887.1">
    <property type="nucleotide sequence ID" value="NZ_KE557321.1"/>
</dbReference>
<dbReference type="Pfam" id="PF22608">
    <property type="entry name" value="DNAX_ATPase_lid"/>
    <property type="match status" value="1"/>
</dbReference>
<dbReference type="HOGENOM" id="CLU_006229_0_7_5"/>
<feature type="compositionally biased region" description="Acidic residues" evidence="12">
    <location>
        <begin position="590"/>
        <end position="603"/>
    </location>
</feature>
<dbReference type="SUPFAM" id="SSF52540">
    <property type="entry name" value="P-loop containing nucleoside triphosphate hydrolases"/>
    <property type="match status" value="1"/>
</dbReference>
<dbReference type="PANTHER" id="PTHR11669:SF0">
    <property type="entry name" value="PROTEIN STICHEL-LIKE 2"/>
    <property type="match status" value="1"/>
</dbReference>
<gene>
    <name evidence="11" type="primary">dnaX</name>
    <name evidence="14" type="ORF">ruthe_01800</name>
</gene>
<dbReference type="AlphaFoldDB" id="S9QZH8"/>
<comment type="caution">
    <text evidence="14">The sequence shown here is derived from an EMBL/GenBank/DDBJ whole genome shotgun (WGS) entry which is preliminary data.</text>
</comment>
<dbReference type="Pfam" id="PF13177">
    <property type="entry name" value="DNA_pol3_delta2"/>
    <property type="match status" value="1"/>
</dbReference>
<evidence type="ECO:0000256" key="1">
    <source>
        <dbReference type="ARBA" id="ARBA00006360"/>
    </source>
</evidence>
<evidence type="ECO:0000256" key="12">
    <source>
        <dbReference type="SAM" id="MobiDB-lite"/>
    </source>
</evidence>
<dbReference type="NCBIfam" id="TIGR02397">
    <property type="entry name" value="dnaX_nterm"/>
    <property type="match status" value="1"/>
</dbReference>
<evidence type="ECO:0000256" key="2">
    <source>
        <dbReference type="ARBA" id="ARBA00022679"/>
    </source>
</evidence>
<dbReference type="GO" id="GO:0003887">
    <property type="term" value="F:DNA-directed DNA polymerase activity"/>
    <property type="evidence" value="ECO:0007669"/>
    <property type="project" value="UniProtKB-KW"/>
</dbReference>
<feature type="compositionally biased region" description="Low complexity" evidence="12">
    <location>
        <begin position="402"/>
        <end position="431"/>
    </location>
</feature>
<dbReference type="CDD" id="cd18137">
    <property type="entry name" value="HLD_clamp_pol_III_gamma_tau"/>
    <property type="match status" value="1"/>
</dbReference>
<feature type="region of interest" description="Disordered" evidence="12">
    <location>
        <begin position="386"/>
        <end position="446"/>
    </location>
</feature>
<evidence type="ECO:0000313" key="15">
    <source>
        <dbReference type="Proteomes" id="UP000015346"/>
    </source>
</evidence>
<dbReference type="Gene3D" id="3.40.50.300">
    <property type="entry name" value="P-loop containing nucleotide triphosphate hydrolases"/>
    <property type="match status" value="1"/>
</dbReference>
<dbReference type="Pfam" id="PF12362">
    <property type="entry name" value="DUF3646"/>
    <property type="match status" value="1"/>
</dbReference>
<dbReference type="GO" id="GO:0006261">
    <property type="term" value="P:DNA-templated DNA replication"/>
    <property type="evidence" value="ECO:0007669"/>
    <property type="project" value="TreeGrafter"/>
</dbReference>
<accession>S9QZH8</accession>
<dbReference type="OrthoDB" id="9810148at2"/>
<keyword evidence="6 11" id="KW-0547">Nucleotide-binding</keyword>
<dbReference type="EMBL" id="AOLV01000018">
    <property type="protein sequence ID" value="EPX85073.1"/>
    <property type="molecule type" value="Genomic_DNA"/>
</dbReference>
<dbReference type="FunFam" id="1.10.8.60:FF:000013">
    <property type="entry name" value="DNA polymerase III subunit gamma/tau"/>
    <property type="match status" value="1"/>
</dbReference>
<dbReference type="EC" id="2.7.7.7" evidence="11"/>
<dbReference type="InterPro" id="IPR027417">
    <property type="entry name" value="P-loop_NTPase"/>
</dbReference>
<keyword evidence="2 11" id="KW-0808">Transferase</keyword>
<evidence type="ECO:0000256" key="3">
    <source>
        <dbReference type="ARBA" id="ARBA00022695"/>
    </source>
</evidence>
<reference evidence="14 15" key="1">
    <citation type="journal article" date="2013" name="Stand. Genomic Sci.">
        <title>Genome sequence of the reddish-pigmented Rubellimicrobium thermophilum type strain (DSM 16684(T)), a member of the Roseobacter clade.</title>
        <authorList>
            <person name="Fiebig A."/>
            <person name="Riedel T."/>
            <person name="Gronow S."/>
            <person name="Petersen J."/>
            <person name="Klenk H.P."/>
            <person name="Goker M."/>
        </authorList>
    </citation>
    <scope>NUCLEOTIDE SEQUENCE [LARGE SCALE GENOMIC DNA]</scope>
    <source>
        <strain evidence="14 15">DSM 16684</strain>
    </source>
</reference>
<comment type="catalytic activity">
    <reaction evidence="10 11">
        <text>DNA(n) + a 2'-deoxyribonucleoside 5'-triphosphate = DNA(n+1) + diphosphate</text>
        <dbReference type="Rhea" id="RHEA:22508"/>
        <dbReference type="Rhea" id="RHEA-COMP:17339"/>
        <dbReference type="Rhea" id="RHEA-COMP:17340"/>
        <dbReference type="ChEBI" id="CHEBI:33019"/>
        <dbReference type="ChEBI" id="CHEBI:61560"/>
        <dbReference type="ChEBI" id="CHEBI:173112"/>
        <dbReference type="EC" id="2.7.7.7"/>
    </reaction>
</comment>
<dbReference type="InterPro" id="IPR003593">
    <property type="entry name" value="AAA+_ATPase"/>
</dbReference>
<dbReference type="GO" id="GO:0003677">
    <property type="term" value="F:DNA binding"/>
    <property type="evidence" value="ECO:0007669"/>
    <property type="project" value="InterPro"/>
</dbReference>
<dbReference type="InterPro" id="IPR050238">
    <property type="entry name" value="DNA_Rep/Repair_Clamp_Loader"/>
</dbReference>
<feature type="region of interest" description="Disordered" evidence="12">
    <location>
        <begin position="577"/>
        <end position="603"/>
    </location>
</feature>
<comment type="subunit">
    <text evidence="11">DNA polymerase III contains a core (composed of alpha, epsilon and theta chains) that associates with a tau subunit. This core dimerizes to form the POLIII' complex. PolIII' associates with the gamma complex (composed of gamma, delta, delta', psi and chi chains) and with the beta chain to form the complete DNA polymerase III complex.</text>
</comment>
<evidence type="ECO:0000256" key="7">
    <source>
        <dbReference type="ARBA" id="ARBA00022833"/>
    </source>
</evidence>
<evidence type="ECO:0000313" key="14">
    <source>
        <dbReference type="EMBL" id="EPX85073.1"/>
    </source>
</evidence>
<evidence type="ECO:0000256" key="4">
    <source>
        <dbReference type="ARBA" id="ARBA00022705"/>
    </source>
</evidence>
<protein>
    <recommendedName>
        <fullName evidence="11">DNA polymerase III subunit gamma/tau</fullName>
        <ecNumber evidence="11">2.7.7.7</ecNumber>
    </recommendedName>
</protein>
<dbReference type="SUPFAM" id="SSF48019">
    <property type="entry name" value="post-AAA+ oligomerization domain-like"/>
    <property type="match status" value="1"/>
</dbReference>
<keyword evidence="15" id="KW-1185">Reference proteome</keyword>